<evidence type="ECO:0000256" key="5">
    <source>
        <dbReference type="ARBA" id="ARBA00022982"/>
    </source>
</evidence>
<comment type="caution">
    <text evidence="10">The sequence shown here is derived from an EMBL/GenBank/DDBJ whole genome shotgun (WGS) entry which is preliminary data.</text>
</comment>
<keyword evidence="8" id="KW-1278">Translocase</keyword>
<dbReference type="GO" id="GO:0009055">
    <property type="term" value="F:electron transfer activity"/>
    <property type="evidence" value="ECO:0007669"/>
    <property type="project" value="InterPro"/>
</dbReference>
<dbReference type="AlphaFoldDB" id="A0A9D1HRG6"/>
<dbReference type="InterPro" id="IPR010208">
    <property type="entry name" value="Ion_transpt_RnfC/RsxC"/>
</dbReference>
<gene>
    <name evidence="10" type="primary">rsxC</name>
    <name evidence="8" type="synonym">rnfC</name>
    <name evidence="10" type="ORF">IAD51_03470</name>
</gene>
<keyword evidence="2 8" id="KW-0004">4Fe-4S</keyword>
<dbReference type="InterPro" id="IPR017896">
    <property type="entry name" value="4Fe4S_Fe-S-bd"/>
</dbReference>
<sequence>MTFFGKTFRRGTHPPARKITADMPLAEFDAPERLYFALAQHIGAPAQPVVSEGERVLAGQLIAEAAGYVSARVHSSVSGTVAGIKELPTATGGKCRHIEIINDFAYESVSLPPLADPSAEEIIARVRECGIIGMGGAGFPTHVKLVPKNAVDTLVLNGAECEPYITCDCRLMTERAAEVVRGAELLMTALGAGRTLIGVEANKKEAFAALSEACAGNAAVTPVLLRTKYPQGAEKQLVFALTRRQVPPGGLPADVGCVVDNVHTAYAVARAVDKGEPLYMRAVTVSGGAAGVRGNFMMRTGIPFSFVRERTRGETSDDDVAKVINGGPMMGFAQAGLDACVTKGTSSVLFMDGREAAMREPTQCINCGRCIRQCPMKLMPRDIEKAVLSGDFARTEELFVASCMECGVCSYVCPAKRPLVQAIRLAKKTLKEGRAGK</sequence>
<feature type="domain" description="4Fe-4S ferredoxin-type" evidence="9">
    <location>
        <begin position="394"/>
        <end position="423"/>
    </location>
</feature>
<evidence type="ECO:0000313" key="10">
    <source>
        <dbReference type="EMBL" id="HIU21286.1"/>
    </source>
</evidence>
<reference evidence="10" key="1">
    <citation type="submission" date="2020-10" db="EMBL/GenBank/DDBJ databases">
        <authorList>
            <person name="Gilroy R."/>
        </authorList>
    </citation>
    <scope>NUCLEOTIDE SEQUENCE</scope>
    <source>
        <strain evidence="10">1063</strain>
    </source>
</reference>
<evidence type="ECO:0000259" key="9">
    <source>
        <dbReference type="PROSITE" id="PS51379"/>
    </source>
</evidence>
<keyword evidence="6 8" id="KW-0408">Iron</keyword>
<dbReference type="GO" id="GO:0022900">
    <property type="term" value="P:electron transport chain"/>
    <property type="evidence" value="ECO:0007669"/>
    <property type="project" value="UniProtKB-UniRule"/>
</dbReference>
<feature type="binding site" evidence="8">
    <location>
        <position position="370"/>
    </location>
    <ligand>
        <name>[4Fe-4S] cluster</name>
        <dbReference type="ChEBI" id="CHEBI:49883"/>
        <label>1</label>
    </ligand>
</feature>
<evidence type="ECO:0000256" key="4">
    <source>
        <dbReference type="ARBA" id="ARBA00022737"/>
    </source>
</evidence>
<evidence type="ECO:0000256" key="1">
    <source>
        <dbReference type="ARBA" id="ARBA00022448"/>
    </source>
</evidence>
<organism evidence="10 11">
    <name type="scientific">Candidatus Limadaptatus stercorigallinarum</name>
    <dbReference type="NCBI Taxonomy" id="2840845"/>
    <lineage>
        <taxon>Bacteria</taxon>
        <taxon>Bacillati</taxon>
        <taxon>Bacillota</taxon>
        <taxon>Clostridia</taxon>
        <taxon>Eubacteriales</taxon>
        <taxon>Candidatus Limadaptatus</taxon>
    </lineage>
</organism>
<comment type="cofactor">
    <cofactor evidence="8">
        <name>[4Fe-4S] cluster</name>
        <dbReference type="ChEBI" id="CHEBI:49883"/>
    </cofactor>
    <text evidence="8">Binds 2 [4Fe-4S] clusters per subunit.</text>
</comment>
<feature type="binding site" evidence="8">
    <location>
        <position position="409"/>
    </location>
    <ligand>
        <name>[4Fe-4S] cluster</name>
        <dbReference type="ChEBI" id="CHEBI:49883"/>
        <label>2</label>
    </ligand>
</feature>
<feature type="binding site" evidence="8">
    <location>
        <position position="364"/>
    </location>
    <ligand>
        <name>[4Fe-4S] cluster</name>
        <dbReference type="ChEBI" id="CHEBI:49883"/>
        <label>1</label>
    </ligand>
</feature>
<dbReference type="PROSITE" id="PS00198">
    <property type="entry name" value="4FE4S_FER_1"/>
    <property type="match status" value="2"/>
</dbReference>
<dbReference type="InterPro" id="IPR026902">
    <property type="entry name" value="RnfC_N"/>
</dbReference>
<dbReference type="PANTHER" id="PTHR43034:SF2">
    <property type="entry name" value="ION-TRANSLOCATING OXIDOREDUCTASE COMPLEX SUBUNIT C"/>
    <property type="match status" value="1"/>
</dbReference>
<dbReference type="NCBIfam" id="TIGR01945">
    <property type="entry name" value="rnfC"/>
    <property type="match status" value="1"/>
</dbReference>
<dbReference type="GO" id="GO:0005886">
    <property type="term" value="C:plasma membrane"/>
    <property type="evidence" value="ECO:0007669"/>
    <property type="project" value="UniProtKB-SubCell"/>
</dbReference>
<dbReference type="SUPFAM" id="SSF46548">
    <property type="entry name" value="alpha-helical ferredoxin"/>
    <property type="match status" value="1"/>
</dbReference>
<evidence type="ECO:0000256" key="6">
    <source>
        <dbReference type="ARBA" id="ARBA00023004"/>
    </source>
</evidence>
<feature type="domain" description="4Fe-4S ferredoxin-type" evidence="9">
    <location>
        <begin position="355"/>
        <end position="384"/>
    </location>
</feature>
<dbReference type="GO" id="GO:0046872">
    <property type="term" value="F:metal ion binding"/>
    <property type="evidence" value="ECO:0007669"/>
    <property type="project" value="UniProtKB-KW"/>
</dbReference>
<dbReference type="HAMAP" id="MF_00461">
    <property type="entry name" value="RsxC_RnfC"/>
    <property type="match status" value="1"/>
</dbReference>
<feature type="binding site" evidence="8">
    <location>
        <position position="374"/>
    </location>
    <ligand>
        <name>[4Fe-4S] cluster</name>
        <dbReference type="ChEBI" id="CHEBI:49883"/>
        <label>2</label>
    </ligand>
</feature>
<keyword evidence="7 8" id="KW-0411">Iron-sulfur</keyword>
<dbReference type="InterPro" id="IPR017900">
    <property type="entry name" value="4Fe4S_Fe_S_CS"/>
</dbReference>
<protein>
    <recommendedName>
        <fullName evidence="8">Ion-translocating oxidoreductase complex subunit C</fullName>
        <ecNumber evidence="8">7.-.-.-</ecNumber>
    </recommendedName>
    <alternativeName>
        <fullName evidence="8">Rnf electron transport complex subunit C</fullName>
    </alternativeName>
</protein>
<comment type="similarity">
    <text evidence="8">Belongs to the 4Fe4S bacterial-type ferredoxin family. RnfC subfamily.</text>
</comment>
<comment type="subunit">
    <text evidence="8">The complex is composed of six subunits: RnfA, RnfB, RnfC, RnfD, RnfE and RnfG.</text>
</comment>
<dbReference type="NCBIfam" id="NF003454">
    <property type="entry name" value="PRK05035.1"/>
    <property type="match status" value="1"/>
</dbReference>
<dbReference type="Pfam" id="PF13375">
    <property type="entry name" value="RnfC_N"/>
    <property type="match status" value="1"/>
</dbReference>
<dbReference type="Gene3D" id="3.30.70.20">
    <property type="match status" value="1"/>
</dbReference>
<dbReference type="Proteomes" id="UP000824088">
    <property type="component" value="Unassembled WGS sequence"/>
</dbReference>
<evidence type="ECO:0000256" key="7">
    <source>
        <dbReference type="ARBA" id="ARBA00023014"/>
    </source>
</evidence>
<keyword evidence="1 8" id="KW-0813">Transport</keyword>
<feature type="binding site" evidence="8">
    <location>
        <position position="413"/>
    </location>
    <ligand>
        <name>[4Fe-4S] cluster</name>
        <dbReference type="ChEBI" id="CHEBI:49883"/>
        <label>1</label>
    </ligand>
</feature>
<name>A0A9D1HRG6_9FIRM</name>
<dbReference type="GO" id="GO:0051539">
    <property type="term" value="F:4 iron, 4 sulfur cluster binding"/>
    <property type="evidence" value="ECO:0007669"/>
    <property type="project" value="UniProtKB-KW"/>
</dbReference>
<evidence type="ECO:0000313" key="11">
    <source>
        <dbReference type="Proteomes" id="UP000824088"/>
    </source>
</evidence>
<feature type="binding site" evidence="8">
    <location>
        <position position="403"/>
    </location>
    <ligand>
        <name>[4Fe-4S] cluster</name>
        <dbReference type="ChEBI" id="CHEBI:49883"/>
        <label>2</label>
    </ligand>
</feature>
<evidence type="ECO:0000256" key="3">
    <source>
        <dbReference type="ARBA" id="ARBA00022723"/>
    </source>
</evidence>
<dbReference type="Pfam" id="PF01512">
    <property type="entry name" value="Complex1_51K"/>
    <property type="match status" value="1"/>
</dbReference>
<dbReference type="InterPro" id="IPR011538">
    <property type="entry name" value="Nuo51_FMN-bd"/>
</dbReference>
<dbReference type="PANTHER" id="PTHR43034">
    <property type="entry name" value="ION-TRANSLOCATING OXIDOREDUCTASE COMPLEX SUBUNIT C"/>
    <property type="match status" value="1"/>
</dbReference>
<dbReference type="EMBL" id="DVMN01000059">
    <property type="protein sequence ID" value="HIU21286.1"/>
    <property type="molecule type" value="Genomic_DNA"/>
</dbReference>
<keyword evidence="8" id="KW-1003">Cell membrane</keyword>
<reference evidence="10" key="2">
    <citation type="journal article" date="2021" name="PeerJ">
        <title>Extensive microbial diversity within the chicken gut microbiome revealed by metagenomics and culture.</title>
        <authorList>
            <person name="Gilroy R."/>
            <person name="Ravi A."/>
            <person name="Getino M."/>
            <person name="Pursley I."/>
            <person name="Horton D.L."/>
            <person name="Alikhan N.F."/>
            <person name="Baker D."/>
            <person name="Gharbi K."/>
            <person name="Hall N."/>
            <person name="Watson M."/>
            <person name="Adriaenssens E.M."/>
            <person name="Foster-Nyarko E."/>
            <person name="Jarju S."/>
            <person name="Secka A."/>
            <person name="Antonio M."/>
            <person name="Oren A."/>
            <person name="Chaudhuri R.R."/>
            <person name="La Ragione R."/>
            <person name="Hildebrand F."/>
            <person name="Pallen M.J."/>
        </authorList>
    </citation>
    <scope>NUCLEOTIDE SEQUENCE</scope>
    <source>
        <strain evidence="10">1063</strain>
    </source>
</reference>
<accession>A0A9D1HRG6</accession>
<evidence type="ECO:0000256" key="2">
    <source>
        <dbReference type="ARBA" id="ARBA00022485"/>
    </source>
</evidence>
<comment type="subcellular location">
    <subcellularLocation>
        <location evidence="8">Cell membrane</location>
        <topology evidence="8">Peripheral membrane protein</topology>
    </subcellularLocation>
</comment>
<proteinExistence type="inferred from homology"/>
<feature type="binding site" evidence="8">
    <location>
        <position position="406"/>
    </location>
    <ligand>
        <name>[4Fe-4S] cluster</name>
        <dbReference type="ChEBI" id="CHEBI:49883"/>
        <label>2</label>
    </ligand>
</feature>
<keyword evidence="3 8" id="KW-0479">Metal-binding</keyword>
<dbReference type="PROSITE" id="PS51379">
    <property type="entry name" value="4FE4S_FER_2"/>
    <property type="match status" value="2"/>
</dbReference>
<comment type="function">
    <text evidence="8">Part of a membrane-bound complex that couples electron transfer with translocation of ions across the membrane.</text>
</comment>
<keyword evidence="5 8" id="KW-0249">Electron transport</keyword>
<feature type="binding site" evidence="8">
    <location>
        <position position="367"/>
    </location>
    <ligand>
        <name>[4Fe-4S] cluster</name>
        <dbReference type="ChEBI" id="CHEBI:49883"/>
        <label>1</label>
    </ligand>
</feature>
<dbReference type="Pfam" id="PF13237">
    <property type="entry name" value="Fer4_10"/>
    <property type="match status" value="1"/>
</dbReference>
<keyword evidence="8" id="KW-0472">Membrane</keyword>
<dbReference type="SUPFAM" id="SSF142019">
    <property type="entry name" value="Nqo1 FMN-binding domain-like"/>
    <property type="match status" value="1"/>
</dbReference>
<dbReference type="EC" id="7.-.-.-" evidence="8"/>
<keyword evidence="4 8" id="KW-0677">Repeat</keyword>
<evidence type="ECO:0000256" key="8">
    <source>
        <dbReference type="HAMAP-Rule" id="MF_00461"/>
    </source>
</evidence>
<dbReference type="InterPro" id="IPR037225">
    <property type="entry name" value="Nuo51_FMN-bd_sf"/>
</dbReference>
<dbReference type="Gene3D" id="3.40.50.11540">
    <property type="entry name" value="NADH-ubiquinone oxidoreductase 51kDa subunit"/>
    <property type="match status" value="1"/>
</dbReference>